<accession>A0A9P8E4I1</accession>
<dbReference type="InterPro" id="IPR036770">
    <property type="entry name" value="Ankyrin_rpt-contain_sf"/>
</dbReference>
<dbReference type="PANTHER" id="PTHR24171">
    <property type="entry name" value="ANKYRIN REPEAT DOMAIN-CONTAINING PROTEIN 39-RELATED"/>
    <property type="match status" value="1"/>
</dbReference>
<feature type="repeat" description="ANK" evidence="3">
    <location>
        <begin position="588"/>
        <end position="620"/>
    </location>
</feature>
<dbReference type="SUPFAM" id="SSF52540">
    <property type="entry name" value="P-loop containing nucleoside triphosphate hydrolases"/>
    <property type="match status" value="1"/>
</dbReference>
<keyword evidence="2 3" id="KW-0040">ANK repeat</keyword>
<feature type="repeat" description="ANK" evidence="3">
    <location>
        <begin position="654"/>
        <end position="686"/>
    </location>
</feature>
<evidence type="ECO:0000313" key="7">
    <source>
        <dbReference type="Proteomes" id="UP000779574"/>
    </source>
</evidence>
<dbReference type="Pfam" id="PF22939">
    <property type="entry name" value="WHD_GPIID"/>
    <property type="match status" value="1"/>
</dbReference>
<dbReference type="OrthoDB" id="195446at2759"/>
<feature type="repeat" description="ANK" evidence="3">
    <location>
        <begin position="446"/>
        <end position="478"/>
    </location>
</feature>
<dbReference type="InterPro" id="IPR056884">
    <property type="entry name" value="NPHP3-like_N"/>
</dbReference>
<dbReference type="SUPFAM" id="SSF48403">
    <property type="entry name" value="Ankyrin repeat"/>
    <property type="match status" value="1"/>
</dbReference>
<feature type="non-terminal residue" evidence="6">
    <location>
        <position position="802"/>
    </location>
</feature>
<feature type="repeat" description="ANK" evidence="3">
    <location>
        <begin position="621"/>
        <end position="653"/>
    </location>
</feature>
<evidence type="ECO:0000256" key="2">
    <source>
        <dbReference type="ARBA" id="ARBA00023043"/>
    </source>
</evidence>
<dbReference type="PROSITE" id="PS50088">
    <property type="entry name" value="ANK_REPEAT"/>
    <property type="match status" value="8"/>
</dbReference>
<dbReference type="Pfam" id="PF12796">
    <property type="entry name" value="Ank_2"/>
    <property type="match status" value="2"/>
</dbReference>
<evidence type="ECO:0000256" key="3">
    <source>
        <dbReference type="PROSITE-ProRule" id="PRU00023"/>
    </source>
</evidence>
<dbReference type="Gene3D" id="1.25.40.20">
    <property type="entry name" value="Ankyrin repeat-containing domain"/>
    <property type="match status" value="2"/>
</dbReference>
<evidence type="ECO:0000313" key="6">
    <source>
        <dbReference type="EMBL" id="KAG9681062.1"/>
    </source>
</evidence>
<feature type="domain" description="Nephrocystin 3-like N-terminal" evidence="5">
    <location>
        <begin position="43"/>
        <end position="88"/>
    </location>
</feature>
<dbReference type="SMART" id="SM00248">
    <property type="entry name" value="ANK"/>
    <property type="match status" value="10"/>
</dbReference>
<feature type="repeat" description="ANK" evidence="3">
    <location>
        <begin position="479"/>
        <end position="511"/>
    </location>
</feature>
<dbReference type="PROSITE" id="PS50297">
    <property type="entry name" value="ANK_REP_REGION"/>
    <property type="match status" value="6"/>
</dbReference>
<dbReference type="Pfam" id="PF24883">
    <property type="entry name" value="NPHP3_N"/>
    <property type="match status" value="1"/>
</dbReference>
<gene>
    <name evidence="6" type="ORF">KCU76_g14738</name>
</gene>
<reference evidence="6" key="1">
    <citation type="journal article" date="2021" name="J Fungi (Basel)">
        <title>Virulence traits and population genomics of the black yeast Aureobasidium melanogenum.</title>
        <authorList>
            <person name="Cernosa A."/>
            <person name="Sun X."/>
            <person name="Gostincar C."/>
            <person name="Fang C."/>
            <person name="Gunde-Cimerman N."/>
            <person name="Song Z."/>
        </authorList>
    </citation>
    <scope>NUCLEOTIDE SEQUENCE</scope>
    <source>
        <strain evidence="6">EXF-9911</strain>
    </source>
</reference>
<reference evidence="6" key="2">
    <citation type="submission" date="2021-08" db="EMBL/GenBank/DDBJ databases">
        <authorList>
            <person name="Gostincar C."/>
            <person name="Sun X."/>
            <person name="Song Z."/>
            <person name="Gunde-Cimerman N."/>
        </authorList>
    </citation>
    <scope>NUCLEOTIDE SEQUENCE</scope>
    <source>
        <strain evidence="6">EXF-9911</strain>
    </source>
</reference>
<keyword evidence="1" id="KW-0677">Repeat</keyword>
<evidence type="ECO:0000256" key="1">
    <source>
        <dbReference type="ARBA" id="ARBA00022737"/>
    </source>
</evidence>
<feature type="repeat" description="ANK" evidence="3">
    <location>
        <begin position="545"/>
        <end position="577"/>
    </location>
</feature>
<dbReference type="Pfam" id="PF00023">
    <property type="entry name" value="Ank"/>
    <property type="match status" value="1"/>
</dbReference>
<dbReference type="InterPro" id="IPR002110">
    <property type="entry name" value="Ankyrin_rpt"/>
</dbReference>
<sequence length="802" mass="89028">MSFDFAIEEPLERQKILDWVCSSEIDYADQQRALKKRRQTRIGEWFLGGDKFQTWIHGDHTTLLCSGMPGVGKTMITSFVVSDVLERGEDDLTPDEVSVLLESILGLFEKSVLIIDALDELPVTTRDELLSQILTLQRSFNINIFATSRHVKMTQESLNGSWVEISIRHEDLKCSAAAILKKGLLLRERSDLQQRALSRTLHVADGILLLAVLYAQHMAGMKQMKQLFGTINGLKSVSDPFSRLYANAMQRLQQDNETGDTKLGLTTICWLLLAKRPLRLRELLHALAIDERISYLDDENVSLVSHIVDACAGLIVVDETNDTVGLFHKTFHEYLVKNQSVWFPQDNDTIGLMCVSNLETADIVMEFLADTNKVSASCQRLESLTPQTTGTHLATELSLEKSLKHHLESCRPEPDVKDKFGRSPLTYAAEFNDSIAIDHLIEAGADPNLALSFAARNGHPLASKALLQKGADVNYCDKSGRSALSYAAERGSEAVTQLLLQSGAQIDPIDSERRTPLFDAAAADSIEVASLLLERGANVNQADLYNITPLLAAARAGSERMIALLIARGARANTESYENDTPHSRAVEFAHPLTRATKFGSKEIVRLLISVGFDVNKRDRAGLPPLAYAAKNGWADIVKILLEKGAQADNTKDGVQSILSYAVENGSKELVELLLTHGANINRLNGQTPFCEPLYWALGMISRYGGRRRPADEHMLHLLLTKGANPNAMMIWEPWRNPLDSPLLYALQNLPTDEPSTTRMIKLLLEHGAKTDQVTQKGVSVYACAERHSREVQELLHHYDAQ</sequence>
<feature type="repeat" description="ANK" evidence="3">
    <location>
        <begin position="420"/>
        <end position="448"/>
    </location>
</feature>
<name>A0A9P8E4I1_AURME</name>
<evidence type="ECO:0000259" key="4">
    <source>
        <dbReference type="Pfam" id="PF22939"/>
    </source>
</evidence>
<comment type="caution">
    <text evidence="6">The sequence shown here is derived from an EMBL/GenBank/DDBJ whole genome shotgun (WGS) entry which is preliminary data.</text>
</comment>
<feature type="domain" description="GPI inositol-deacylase winged helix" evidence="4">
    <location>
        <begin position="267"/>
        <end position="338"/>
    </location>
</feature>
<proteinExistence type="predicted"/>
<dbReference type="InterPro" id="IPR054471">
    <property type="entry name" value="GPIID_WHD"/>
</dbReference>
<organism evidence="6 7">
    <name type="scientific">Aureobasidium melanogenum</name>
    <name type="common">Aureobasidium pullulans var. melanogenum</name>
    <dbReference type="NCBI Taxonomy" id="46634"/>
    <lineage>
        <taxon>Eukaryota</taxon>
        <taxon>Fungi</taxon>
        <taxon>Dikarya</taxon>
        <taxon>Ascomycota</taxon>
        <taxon>Pezizomycotina</taxon>
        <taxon>Dothideomycetes</taxon>
        <taxon>Dothideomycetidae</taxon>
        <taxon>Dothideales</taxon>
        <taxon>Saccotheciaceae</taxon>
        <taxon>Aureobasidium</taxon>
    </lineage>
</organism>
<feature type="repeat" description="ANK" evidence="3">
    <location>
        <begin position="512"/>
        <end position="544"/>
    </location>
</feature>
<dbReference type="Proteomes" id="UP000779574">
    <property type="component" value="Unassembled WGS sequence"/>
</dbReference>
<evidence type="ECO:0000259" key="5">
    <source>
        <dbReference type="Pfam" id="PF24883"/>
    </source>
</evidence>
<dbReference type="AlphaFoldDB" id="A0A9P8E4I1"/>
<evidence type="ECO:0008006" key="8">
    <source>
        <dbReference type="Google" id="ProtNLM"/>
    </source>
</evidence>
<dbReference type="EMBL" id="JAHFXF010000915">
    <property type="protein sequence ID" value="KAG9681062.1"/>
    <property type="molecule type" value="Genomic_DNA"/>
</dbReference>
<dbReference type="InterPro" id="IPR027417">
    <property type="entry name" value="P-loop_NTPase"/>
</dbReference>
<protein>
    <recommendedName>
        <fullName evidence="8">Ankyrin</fullName>
    </recommendedName>
</protein>